<name>A0AC55CVC3_ECHTE</name>
<reference evidence="2" key="1">
    <citation type="submission" date="2025-08" db="UniProtKB">
        <authorList>
            <consortium name="RefSeq"/>
        </authorList>
    </citation>
    <scope>IDENTIFICATION</scope>
</reference>
<organism evidence="1 2">
    <name type="scientific">Echinops telfairi</name>
    <name type="common">Lesser hedgehog tenrec</name>
    <dbReference type="NCBI Taxonomy" id="9371"/>
    <lineage>
        <taxon>Eukaryota</taxon>
        <taxon>Metazoa</taxon>
        <taxon>Chordata</taxon>
        <taxon>Craniata</taxon>
        <taxon>Vertebrata</taxon>
        <taxon>Euteleostomi</taxon>
        <taxon>Mammalia</taxon>
        <taxon>Eutheria</taxon>
        <taxon>Afrotheria</taxon>
        <taxon>Tenrecidae</taxon>
        <taxon>Tenrecinae</taxon>
        <taxon>Echinops</taxon>
    </lineage>
</organism>
<evidence type="ECO:0000313" key="1">
    <source>
        <dbReference type="Proteomes" id="UP000694863"/>
    </source>
</evidence>
<gene>
    <name evidence="2" type="primary">PARP14</name>
</gene>
<dbReference type="RefSeq" id="XP_045143450.1">
    <property type="nucleotide sequence ID" value="XM_045287515.1"/>
</dbReference>
<proteinExistence type="predicted"/>
<dbReference type="Proteomes" id="UP000694863">
    <property type="component" value="Unplaced"/>
</dbReference>
<keyword evidence="1" id="KW-1185">Reference proteome</keyword>
<protein>
    <submittedName>
        <fullName evidence="2">Protein mono-ADP-ribosyltransferase PARP14</fullName>
    </submittedName>
</protein>
<evidence type="ECO:0000313" key="2">
    <source>
        <dbReference type="RefSeq" id="XP_045143450.1"/>
    </source>
</evidence>
<accession>A0AC55CVC3</accession>
<sequence length="1777" mass="198194">MDTNTPVPNGPREMGASATEEKFVEKSKGEVRQIRQSVLEKENHELVWPEKGRFRLTVQLPTSPDETQDESRRQSPTKESKTKEDAKDPGAAISKELDSKLSLKERGENMEATPEECENVSFLVAFENLKKHVNDIMLILFVENISGLSENNNDFQVELMRDLDVAVVIFQRPIDIIKFMEKCTTYQSDKQLDFSPRLLEATKAIRVENLPPGVEDYYLKLFFENPNHGGGVVESVQILPQESSAIVGFSDRKVLDTILTKKLIFNNMPLSIFPYYHSLGTALYGKEKPMIKLPAPLEKSVPLPLWKFLQKNKHLIEEIDNEMGRYHCELTWAPPSGIVTIRPAATLVNQGRPRIATWSEDVSTAFWAIVSQYQVITMHVDPQIWNTIKDDFEDDKVLIEYDTVGETVTLAGNSEDVQSIEPQMKTLIESTVEKVKREEQSLKEKMAISPGKYSLLSLCGLLKDPHTQCPEVEISYDAGAGHMFLKGPQVDVYRMKCNIQEQVHSMVQKSLQVPLEILQFLKQIDSEEFSMSLFIAKEILAIYELEHAAVLLTSCSVKGLLDAEQQMANALHYKRIEIEDRDVLKDKKWKGHIHSLHKKHNSSSTTVTIDEVTSDTKAEIIIAGCVREVNEIYKVLFAFVEENTKIERSIELQSSLVAQYIRSEKKLIWSKIKTKKNMQVIFNVENKGKSILLIGSKTKVLEGVKIIQEIQDSVCLKSICINTPAARHFFLDKDRYYKGETKRRFGCFIDLQEDEGREGGGHAGGQQGCAKALLAPGVSLLVQRGDLTHFPVDVVVNAANKDLKHDKGLAGALSKAAGPDLQSDCDRLIKVKGPLPPGSAIVSRVGKLPCQHVIHAVGPRWDALDVPRCLYLLRKVVEESLSLAEKHKAQSIAIPAISSGSLGFPLDQCVETIVVAIKENFLYHRDGRTLKEIYLVDSSEKTVEAFAKAVKTMFKAPEPTNTLLPSVSAASQPMPINDPGTSNVLVSPEGLKIHLMKGDVQNVMTDVVVNSISTDLGLDRGPLSRALLEKAGPQLQVELNQVGQGVLVGDGTILTTRGHQLHCQHVLHVVPPAWANDASSRKIMEDLITRCLENAEYLSVKSITFPAIGTGNLGFPKTIFAELIVSEVLKFSSTQQLKAVEEVHFLLHPSDHENIQAFSDEFTKRRRGKLVSDKIPKNEDKQGLYGAVTSPQTGMHEMNIGPIIFQVASGDIANEDADVIVNSTAKGFNLKAGVSKAILEGAGQDVEKECAVQAQQSNSDYIITKGGLLKCKSIIHVIGGNDVKNSVTCVLQECEKMNYASICLPAIGTGNAKQSPDKVAKAMMDAIEDFVKKGSAKSVKRVKVVILLTPVLDVFYAHMKKREGAQSSSYLSVISKIASYFGFSQKPPKKQTPLVLEKKTESTIFQVCGENEKSVGSAIAWIQDAMKKEIFTVPNEDECIKHFDEEEYRDLNQLQRNLNIAISLDAKKPLIEVSGVKTDVKTAASEIEKMIKKVREATEQETQAEYISDFVEWQYNDKNSFYSFDKITNLKLEKAKKENQSTVNIKINKQNYTVDLQANLATDAQGNTLPVQRINKAEAKIPENWSDMKQQISCLVELQPSHSEYQTVASMFNKTCSNFKIQKIERIQNPSLWNYYQAKKKAMDDKNGQNNNEKLLFHGTDVASLPHVNQLGFNRSYAGKNAVAFGKGTYFAVNANYSANNTYSRPDAKGRKYMYVVRVLTGLYTVGNASLIVPPPKTTQDPTDLYDTVTDDVRNPSLFVVFSDYQAYPEYLITFTT</sequence>